<reference evidence="2" key="1">
    <citation type="journal article" date="2023" name="Hortic. Res.">
        <title>A chromosome-level phased genome enabling allele-level studies in sweet orange: a case study on citrus Huanglongbing tolerance.</title>
        <authorList>
            <person name="Wu B."/>
            <person name="Yu Q."/>
            <person name="Deng Z."/>
            <person name="Duan Y."/>
            <person name="Luo F."/>
            <person name="Gmitter F. Jr."/>
        </authorList>
    </citation>
    <scope>NUCLEOTIDE SEQUENCE [LARGE SCALE GENOMIC DNA]</scope>
    <source>
        <strain evidence="2">cv. Valencia</strain>
    </source>
</reference>
<protein>
    <submittedName>
        <fullName evidence="1">Uncharacterized protein</fullName>
    </submittedName>
</protein>
<proteinExistence type="predicted"/>
<gene>
    <name evidence="1" type="ORF">KPL71_004356</name>
</gene>
<sequence length="226" mass="25457">MQVAWVAPNGCTPPLVLKYCVALPSLLMGPRVHEWSAFGSFDGLLSNEENEYGTALDCSCDLEFLEQGKIVHGFMIKLGLELESDLLISLTAVCCHAECHDCGIWIAWSGPEAITLYQAMKQASVQLIDATFVLAAFNHSGLGEEGWVLFHHIRKHGIEPRHQHYARVVDLLARAGYSNHAFKFIMNMPIELRLSVRRALLSAWKIPMQQWENMLQTVCSHWTHTI</sequence>
<keyword evidence="2" id="KW-1185">Reference proteome</keyword>
<evidence type="ECO:0000313" key="1">
    <source>
        <dbReference type="EMBL" id="KAH9792946.1"/>
    </source>
</evidence>
<organism evidence="1 2">
    <name type="scientific">Citrus sinensis</name>
    <name type="common">Sweet orange</name>
    <name type="synonym">Citrus aurantium var. sinensis</name>
    <dbReference type="NCBI Taxonomy" id="2711"/>
    <lineage>
        <taxon>Eukaryota</taxon>
        <taxon>Viridiplantae</taxon>
        <taxon>Streptophyta</taxon>
        <taxon>Embryophyta</taxon>
        <taxon>Tracheophyta</taxon>
        <taxon>Spermatophyta</taxon>
        <taxon>Magnoliopsida</taxon>
        <taxon>eudicotyledons</taxon>
        <taxon>Gunneridae</taxon>
        <taxon>Pentapetalae</taxon>
        <taxon>rosids</taxon>
        <taxon>malvids</taxon>
        <taxon>Sapindales</taxon>
        <taxon>Rutaceae</taxon>
        <taxon>Aurantioideae</taxon>
        <taxon>Citrus</taxon>
    </lineage>
</organism>
<comment type="caution">
    <text evidence="1">The sequence shown here is derived from an EMBL/GenBank/DDBJ whole genome shotgun (WGS) entry which is preliminary data.</text>
</comment>
<name>A0ACB8N4C8_CITSI</name>
<evidence type="ECO:0000313" key="2">
    <source>
        <dbReference type="Proteomes" id="UP000829398"/>
    </source>
</evidence>
<dbReference type="EMBL" id="CM039171">
    <property type="protein sequence ID" value="KAH9792946.1"/>
    <property type="molecule type" value="Genomic_DNA"/>
</dbReference>
<dbReference type="Proteomes" id="UP000829398">
    <property type="component" value="Chromosome 2"/>
</dbReference>
<accession>A0ACB8N4C8</accession>